<dbReference type="InterPro" id="IPR002937">
    <property type="entry name" value="Amino_oxidase"/>
</dbReference>
<organism evidence="4">
    <name type="scientific">freshwater metagenome</name>
    <dbReference type="NCBI Taxonomy" id="449393"/>
    <lineage>
        <taxon>unclassified sequences</taxon>
        <taxon>metagenomes</taxon>
        <taxon>ecological metagenomes</taxon>
    </lineage>
</organism>
<dbReference type="InterPro" id="IPR001613">
    <property type="entry name" value="Flavin_amine_oxidase"/>
</dbReference>
<sequence>MNADVVVIGAGLAGLAAARELSIHGIHVTVLEASNHVGGRVRTDHIDGITMDHGFQVYNPSYPEAARVLDHEALDLHPLTAGLGVRLKPGKLSRLGDPRKNFLSSLGGLGLATGSPLAKAKFANYALQSSRSSIADLEARPDMTAREALISAGVTGDLLATVIQPFLTGVFLESSLETSRHFLDLVLRSFVQGTPSLPAMGMQAIPEQLHQALPTGTVRLNTAVEKVNNKSVTTKDDGRVNAKLVIVATDPTVAATLIPGISAPKGRSVTTWYHLADTAAQALAFGESLLLIDGQRRGPVINTVVLTHAVPSYANHGQVLISSSTLGVDTSLEAQTAVLSHLARIYGASTRKWEQVGVYPIPYALPAMVPPFNTRQPIEIGHVLVAGDHRDTASIQGAMVSGRRAAQRARELLEIR</sequence>
<evidence type="ECO:0000256" key="2">
    <source>
        <dbReference type="ARBA" id="ARBA00023002"/>
    </source>
</evidence>
<dbReference type="PANTHER" id="PTHR42841">
    <property type="entry name" value="AMINE OXIDASE"/>
    <property type="match status" value="1"/>
</dbReference>
<dbReference type="AlphaFoldDB" id="A0A6J6L022"/>
<evidence type="ECO:0000259" key="3">
    <source>
        <dbReference type="Pfam" id="PF01593"/>
    </source>
</evidence>
<dbReference type="Pfam" id="PF01593">
    <property type="entry name" value="Amino_oxidase"/>
    <property type="match status" value="1"/>
</dbReference>
<proteinExistence type="predicted"/>
<protein>
    <submittedName>
        <fullName evidence="4">Unannotated protein</fullName>
    </submittedName>
</protein>
<dbReference type="PRINTS" id="PR00757">
    <property type="entry name" value="AMINEOXDASEF"/>
</dbReference>
<keyword evidence="2" id="KW-0560">Oxidoreductase</keyword>
<feature type="domain" description="Amine oxidase" evidence="3">
    <location>
        <begin position="12"/>
        <end position="408"/>
    </location>
</feature>
<reference evidence="4" key="1">
    <citation type="submission" date="2020-05" db="EMBL/GenBank/DDBJ databases">
        <authorList>
            <person name="Chiriac C."/>
            <person name="Salcher M."/>
            <person name="Ghai R."/>
            <person name="Kavagutti S V."/>
        </authorList>
    </citation>
    <scope>NUCLEOTIDE SEQUENCE</scope>
</reference>
<dbReference type="GO" id="GO:0016491">
    <property type="term" value="F:oxidoreductase activity"/>
    <property type="evidence" value="ECO:0007669"/>
    <property type="project" value="UniProtKB-KW"/>
</dbReference>
<dbReference type="EMBL" id="CAEZWR010000007">
    <property type="protein sequence ID" value="CAB4653914.1"/>
    <property type="molecule type" value="Genomic_DNA"/>
</dbReference>
<accession>A0A6J6L022</accession>
<evidence type="ECO:0000313" key="4">
    <source>
        <dbReference type="EMBL" id="CAB4653914.1"/>
    </source>
</evidence>
<evidence type="ECO:0000256" key="1">
    <source>
        <dbReference type="ARBA" id="ARBA00001974"/>
    </source>
</evidence>
<dbReference type="SUPFAM" id="SSF51905">
    <property type="entry name" value="FAD/NAD(P)-binding domain"/>
    <property type="match status" value="1"/>
</dbReference>
<comment type="cofactor">
    <cofactor evidence="1">
        <name>FAD</name>
        <dbReference type="ChEBI" id="CHEBI:57692"/>
    </cofactor>
</comment>
<dbReference type="Gene3D" id="3.50.50.60">
    <property type="entry name" value="FAD/NAD(P)-binding domain"/>
    <property type="match status" value="1"/>
</dbReference>
<name>A0A6J6L022_9ZZZZ</name>
<dbReference type="InterPro" id="IPR036188">
    <property type="entry name" value="FAD/NAD-bd_sf"/>
</dbReference>
<gene>
    <name evidence="4" type="ORF">UFOPK2282_00100</name>
</gene>